<dbReference type="PANTHER" id="PTHR24567:SF74">
    <property type="entry name" value="HTH-TYPE TRANSCRIPTIONAL REGULATOR ARCR"/>
    <property type="match status" value="1"/>
</dbReference>
<dbReference type="InterPro" id="IPR000595">
    <property type="entry name" value="cNMP-bd_dom"/>
</dbReference>
<evidence type="ECO:0000259" key="4">
    <source>
        <dbReference type="PROSITE" id="PS50042"/>
    </source>
</evidence>
<feature type="domain" description="Cyclic nucleotide-binding" evidence="4">
    <location>
        <begin position="40"/>
        <end position="123"/>
    </location>
</feature>
<dbReference type="InterPro" id="IPR050397">
    <property type="entry name" value="Env_Response_Regulators"/>
</dbReference>
<dbReference type="PANTHER" id="PTHR24567">
    <property type="entry name" value="CRP FAMILY TRANSCRIPTIONAL REGULATORY PROTEIN"/>
    <property type="match status" value="1"/>
</dbReference>
<evidence type="ECO:0000256" key="2">
    <source>
        <dbReference type="ARBA" id="ARBA00023125"/>
    </source>
</evidence>
<dbReference type="PROSITE" id="PS50042">
    <property type="entry name" value="CNMP_BINDING_3"/>
    <property type="match status" value="1"/>
</dbReference>
<dbReference type="InterPro" id="IPR012318">
    <property type="entry name" value="HTH_CRP"/>
</dbReference>
<dbReference type="EMBL" id="JAUSVS010000002">
    <property type="protein sequence ID" value="MDQ0463713.1"/>
    <property type="molecule type" value="Genomic_DNA"/>
</dbReference>
<proteinExistence type="predicted"/>
<dbReference type="Proteomes" id="UP001228905">
    <property type="component" value="Unassembled WGS sequence"/>
</dbReference>
<keyword evidence="7" id="KW-1185">Reference proteome</keyword>
<keyword evidence="3" id="KW-0804">Transcription</keyword>
<dbReference type="CDD" id="cd00038">
    <property type="entry name" value="CAP_ED"/>
    <property type="match status" value="1"/>
</dbReference>
<feature type="domain" description="HTH crp-type" evidence="5">
    <location>
        <begin position="149"/>
        <end position="222"/>
    </location>
</feature>
<dbReference type="Gene3D" id="1.10.10.10">
    <property type="entry name" value="Winged helix-like DNA-binding domain superfamily/Winged helix DNA-binding domain"/>
    <property type="match status" value="1"/>
</dbReference>
<dbReference type="InterPro" id="IPR014710">
    <property type="entry name" value="RmlC-like_jellyroll"/>
</dbReference>
<sequence length="238" mass="25556">MATSETVREVLARNPWFRALPGALAAGILEQGMVRTLIDEVVYAAGDPPNGLFALISGEIRVIQTTAQGRSALLMIASPGVWFGEAAMIDGLPRTSDALAVGRARVLQLSPAVFRRLTAENSDHYAAFARLVCEQYRKAMDYIVTTADLPLPVRLAQRLVGLAQAHGRREGETVVIGLRLSQESLAETVGVSRQTLNRTLKGLEAQGLISVGYGALTIRDPAGLEALARSRTLPEGLR</sequence>
<keyword evidence="1" id="KW-0805">Transcription regulation</keyword>
<reference evidence="6 7" key="1">
    <citation type="submission" date="2023-07" db="EMBL/GenBank/DDBJ databases">
        <title>Genomic Encyclopedia of Type Strains, Phase IV (KMG-IV): sequencing the most valuable type-strain genomes for metagenomic binning, comparative biology and taxonomic classification.</title>
        <authorList>
            <person name="Goeker M."/>
        </authorList>
    </citation>
    <scope>NUCLEOTIDE SEQUENCE [LARGE SCALE GENOMIC DNA]</scope>
    <source>
        <strain evidence="6 7">DSM 18695</strain>
    </source>
</reference>
<dbReference type="Gene3D" id="2.60.120.10">
    <property type="entry name" value="Jelly Rolls"/>
    <property type="match status" value="1"/>
</dbReference>
<evidence type="ECO:0000256" key="1">
    <source>
        <dbReference type="ARBA" id="ARBA00023015"/>
    </source>
</evidence>
<dbReference type="PROSITE" id="PS51063">
    <property type="entry name" value="HTH_CRP_2"/>
    <property type="match status" value="1"/>
</dbReference>
<dbReference type="InterPro" id="IPR018490">
    <property type="entry name" value="cNMP-bd_dom_sf"/>
</dbReference>
<dbReference type="PRINTS" id="PR00034">
    <property type="entry name" value="HTHCRP"/>
</dbReference>
<keyword evidence="2" id="KW-0238">DNA-binding</keyword>
<dbReference type="SMART" id="SM00419">
    <property type="entry name" value="HTH_CRP"/>
    <property type="match status" value="1"/>
</dbReference>
<comment type="caution">
    <text evidence="6">The sequence shown here is derived from an EMBL/GenBank/DDBJ whole genome shotgun (WGS) entry which is preliminary data.</text>
</comment>
<dbReference type="SUPFAM" id="SSF46785">
    <property type="entry name" value="Winged helix' DNA-binding domain"/>
    <property type="match status" value="1"/>
</dbReference>
<accession>A0ABU0INX9</accession>
<dbReference type="CDD" id="cd00092">
    <property type="entry name" value="HTH_CRP"/>
    <property type="match status" value="1"/>
</dbReference>
<dbReference type="Pfam" id="PF00027">
    <property type="entry name" value="cNMP_binding"/>
    <property type="match status" value="1"/>
</dbReference>
<evidence type="ECO:0000313" key="6">
    <source>
        <dbReference type="EMBL" id="MDQ0463713.1"/>
    </source>
</evidence>
<gene>
    <name evidence="6" type="ORF">QO010_001484</name>
</gene>
<dbReference type="PRINTS" id="PR00035">
    <property type="entry name" value="HTHGNTR"/>
</dbReference>
<dbReference type="SUPFAM" id="SSF51206">
    <property type="entry name" value="cAMP-binding domain-like"/>
    <property type="match status" value="1"/>
</dbReference>
<dbReference type="SMART" id="SM00100">
    <property type="entry name" value="cNMP"/>
    <property type="match status" value="1"/>
</dbReference>
<dbReference type="InterPro" id="IPR036388">
    <property type="entry name" value="WH-like_DNA-bd_sf"/>
</dbReference>
<organism evidence="6 7">
    <name type="scientific">Caulobacter ginsengisoli</name>
    <dbReference type="NCBI Taxonomy" id="400775"/>
    <lineage>
        <taxon>Bacteria</taxon>
        <taxon>Pseudomonadati</taxon>
        <taxon>Pseudomonadota</taxon>
        <taxon>Alphaproteobacteria</taxon>
        <taxon>Caulobacterales</taxon>
        <taxon>Caulobacteraceae</taxon>
        <taxon>Caulobacter</taxon>
    </lineage>
</organism>
<name>A0ABU0INX9_9CAUL</name>
<evidence type="ECO:0000313" key="7">
    <source>
        <dbReference type="Proteomes" id="UP001228905"/>
    </source>
</evidence>
<dbReference type="InterPro" id="IPR036390">
    <property type="entry name" value="WH_DNA-bd_sf"/>
</dbReference>
<dbReference type="InterPro" id="IPR000524">
    <property type="entry name" value="Tscrpt_reg_HTH_GntR"/>
</dbReference>
<dbReference type="RefSeq" id="WP_307347850.1">
    <property type="nucleotide sequence ID" value="NZ_JAUSVS010000002.1"/>
</dbReference>
<protein>
    <submittedName>
        <fullName evidence="6">CRP-like cAMP-binding protein</fullName>
    </submittedName>
</protein>
<dbReference type="Pfam" id="PF13545">
    <property type="entry name" value="HTH_Crp_2"/>
    <property type="match status" value="1"/>
</dbReference>
<evidence type="ECO:0000256" key="3">
    <source>
        <dbReference type="ARBA" id="ARBA00023163"/>
    </source>
</evidence>
<evidence type="ECO:0000259" key="5">
    <source>
        <dbReference type="PROSITE" id="PS51063"/>
    </source>
</evidence>